<dbReference type="RefSeq" id="WP_009870184.1">
    <property type="nucleotide sequence ID" value="NZ_JXSL01000009.1"/>
</dbReference>
<comment type="caution">
    <text evidence="5">The sequence shown here is derived from an EMBL/GenBank/DDBJ whole genome shotgun (WGS) entry which is preliminary data.</text>
</comment>
<reference evidence="5 6" key="1">
    <citation type="submission" date="2015-01" db="EMBL/GenBank/DDBJ databases">
        <title>Genome Sequence of Magnetospirillum magnetotacticum Strain MS-1.</title>
        <authorList>
            <person name="Marinov G.K."/>
            <person name="Smalley M.D."/>
            <person name="DeSalvo G."/>
        </authorList>
    </citation>
    <scope>NUCLEOTIDE SEQUENCE [LARGE SCALE GENOMIC DNA]</scope>
    <source>
        <strain evidence="5 6">MS-1</strain>
    </source>
</reference>
<dbReference type="STRING" id="272627.CCC_03312"/>
<evidence type="ECO:0000256" key="2">
    <source>
        <dbReference type="SAM" id="MobiDB-lite"/>
    </source>
</evidence>
<organism evidence="5 6">
    <name type="scientific">Paramagnetospirillum magnetotacticum MS-1</name>
    <dbReference type="NCBI Taxonomy" id="272627"/>
    <lineage>
        <taxon>Bacteria</taxon>
        <taxon>Pseudomonadati</taxon>
        <taxon>Pseudomonadota</taxon>
        <taxon>Alphaproteobacteria</taxon>
        <taxon>Rhodospirillales</taxon>
        <taxon>Magnetospirillaceae</taxon>
        <taxon>Paramagnetospirillum</taxon>
    </lineage>
</organism>
<accession>A0A0C2YLN5</accession>
<gene>
    <name evidence="5" type="ORF">CCC_03312</name>
</gene>
<dbReference type="InterPro" id="IPR038076">
    <property type="entry name" value="MgtE_N_sf"/>
</dbReference>
<keyword evidence="5" id="KW-0969">Cilium</keyword>
<dbReference type="AlphaFoldDB" id="A0A0C2YLN5"/>
<feature type="coiled-coil region" evidence="1">
    <location>
        <begin position="128"/>
        <end position="186"/>
    </location>
</feature>
<feature type="transmembrane region" description="Helical" evidence="3">
    <location>
        <begin position="38"/>
        <end position="56"/>
    </location>
</feature>
<evidence type="ECO:0000313" key="6">
    <source>
        <dbReference type="Proteomes" id="UP000031971"/>
    </source>
</evidence>
<sequence>MAAKNRKPVPGPVKAQPPGAPRPAKSAKGSPKTEGKAPIVRVLPVLIFVGVLMLSLRVSDIFKGMVGLESVSVAELQAQQPAKAPPPGQTAAQTANAPAPAQTPAAPAAAPANSDPGAGMSQTELDVLQKLQERRGTLDLREKDIEKREALLKAAEDQIDRKVAEMKTLQNTIEGLLRQYNDQEDNKMRSLVKIYENMKPKEAAKIFEQLDMNILLEVVERMKEQRVAPIMAEMDPSKAKAVTAELAQRRQIPMPRAASGG</sequence>
<name>A0A0C2YLN5_PARME</name>
<evidence type="ECO:0000256" key="1">
    <source>
        <dbReference type="SAM" id="Coils"/>
    </source>
</evidence>
<dbReference type="Gene3D" id="1.25.60.10">
    <property type="entry name" value="MgtE N-terminal domain-like"/>
    <property type="match status" value="1"/>
</dbReference>
<dbReference type="Proteomes" id="UP000031971">
    <property type="component" value="Unassembled WGS sequence"/>
</dbReference>
<keyword evidence="3" id="KW-0472">Membrane</keyword>
<keyword evidence="6" id="KW-1185">Reference proteome</keyword>
<dbReference type="SUPFAM" id="SSF158791">
    <property type="entry name" value="MgtE N-terminal domain-like"/>
    <property type="match status" value="1"/>
</dbReference>
<keyword evidence="3" id="KW-1133">Transmembrane helix</keyword>
<keyword evidence="3" id="KW-0812">Transmembrane</keyword>
<dbReference type="Pfam" id="PF03448">
    <property type="entry name" value="MgtE_N"/>
    <property type="match status" value="1"/>
</dbReference>
<feature type="region of interest" description="Disordered" evidence="2">
    <location>
        <begin position="79"/>
        <end position="120"/>
    </location>
</feature>
<feature type="domain" description="Magnesium transporter MgtE intracellular" evidence="4">
    <location>
        <begin position="192"/>
        <end position="247"/>
    </location>
</feature>
<feature type="region of interest" description="Disordered" evidence="2">
    <location>
        <begin position="1"/>
        <end position="35"/>
    </location>
</feature>
<proteinExistence type="predicted"/>
<dbReference type="InterPro" id="IPR006668">
    <property type="entry name" value="Mg_transptr_MgtE_intracell_dom"/>
</dbReference>
<protein>
    <submittedName>
        <fullName evidence="5">Flagellar protein FlbB</fullName>
    </submittedName>
</protein>
<dbReference type="OrthoDB" id="9791432at2"/>
<keyword evidence="1" id="KW-0175">Coiled coil</keyword>
<evidence type="ECO:0000313" key="5">
    <source>
        <dbReference type="EMBL" id="KIM00710.1"/>
    </source>
</evidence>
<keyword evidence="5" id="KW-0282">Flagellum</keyword>
<feature type="compositionally biased region" description="Low complexity" evidence="2">
    <location>
        <begin position="89"/>
        <end position="112"/>
    </location>
</feature>
<dbReference type="EMBL" id="JXSL01000009">
    <property type="protein sequence ID" value="KIM00710.1"/>
    <property type="molecule type" value="Genomic_DNA"/>
</dbReference>
<keyword evidence="5" id="KW-0966">Cell projection</keyword>
<evidence type="ECO:0000259" key="4">
    <source>
        <dbReference type="Pfam" id="PF03448"/>
    </source>
</evidence>
<evidence type="ECO:0000256" key="3">
    <source>
        <dbReference type="SAM" id="Phobius"/>
    </source>
</evidence>